<dbReference type="Pfam" id="PF13556">
    <property type="entry name" value="HTH_30"/>
    <property type="match status" value="1"/>
</dbReference>
<organism evidence="5 6">
    <name type="scientific">Mesobacillus subterraneus</name>
    <dbReference type="NCBI Taxonomy" id="285983"/>
    <lineage>
        <taxon>Bacteria</taxon>
        <taxon>Bacillati</taxon>
        <taxon>Bacillota</taxon>
        <taxon>Bacilli</taxon>
        <taxon>Bacillales</taxon>
        <taxon>Bacillaceae</taxon>
        <taxon>Mesobacillus</taxon>
    </lineage>
</organism>
<name>A0A427TNU8_9BACI</name>
<dbReference type="PANTHER" id="PTHR33744:SF15">
    <property type="entry name" value="CARBOHYDRATE DIACID REGULATOR"/>
    <property type="match status" value="1"/>
</dbReference>
<proteinExistence type="inferred from homology"/>
<evidence type="ECO:0000313" key="6">
    <source>
        <dbReference type="Proteomes" id="UP000279911"/>
    </source>
</evidence>
<gene>
    <name evidence="5" type="ORF">EJA10_14550</name>
</gene>
<accession>A0A427TNU8</accession>
<dbReference type="OrthoDB" id="9792148at2"/>
<evidence type="ECO:0000259" key="4">
    <source>
        <dbReference type="Pfam" id="PF17853"/>
    </source>
</evidence>
<dbReference type="Pfam" id="PF05651">
    <property type="entry name" value="Diacid_rec"/>
    <property type="match status" value="1"/>
</dbReference>
<dbReference type="Gene3D" id="1.10.10.2840">
    <property type="entry name" value="PucR C-terminal helix-turn-helix domain"/>
    <property type="match status" value="1"/>
</dbReference>
<dbReference type="PANTHER" id="PTHR33744">
    <property type="entry name" value="CARBOHYDRATE DIACID REGULATOR"/>
    <property type="match status" value="1"/>
</dbReference>
<dbReference type="InterPro" id="IPR025736">
    <property type="entry name" value="PucR_C-HTH_dom"/>
</dbReference>
<dbReference type="SUPFAM" id="SSF46689">
    <property type="entry name" value="Homeodomain-like"/>
    <property type="match status" value="1"/>
</dbReference>
<comment type="similarity">
    <text evidence="1">Belongs to the CdaR family.</text>
</comment>
<reference evidence="6" key="1">
    <citation type="submission" date="2018-12" db="EMBL/GenBank/DDBJ databases">
        <title>Bacillus chawlae sp. nov., Bacillus glennii sp. nov., and Bacillus saganii sp. nov. Isolated from the Vehicle Assembly Building at Kennedy Space Center where the Viking Spacecraft were Assembled.</title>
        <authorList>
            <person name="Seuylemezian A."/>
            <person name="Vaishampayan P."/>
        </authorList>
    </citation>
    <scope>NUCLEOTIDE SEQUENCE [LARGE SCALE GENOMIC DNA]</scope>
    <source>
        <strain evidence="6">DSM 13966</strain>
    </source>
</reference>
<feature type="domain" description="Putative sugar diacid recognition" evidence="2">
    <location>
        <begin position="17"/>
        <end position="149"/>
    </location>
</feature>
<dbReference type="Pfam" id="PF17853">
    <property type="entry name" value="GGDEF_2"/>
    <property type="match status" value="1"/>
</dbReference>
<protein>
    <submittedName>
        <fullName evidence="5">Sugar diacid recognition</fullName>
    </submittedName>
</protein>
<dbReference type="AlphaFoldDB" id="A0A427TNU8"/>
<dbReference type="InterPro" id="IPR009057">
    <property type="entry name" value="Homeodomain-like_sf"/>
</dbReference>
<evidence type="ECO:0000259" key="3">
    <source>
        <dbReference type="Pfam" id="PF13556"/>
    </source>
</evidence>
<evidence type="ECO:0000256" key="1">
    <source>
        <dbReference type="ARBA" id="ARBA00006754"/>
    </source>
</evidence>
<dbReference type="Proteomes" id="UP000279911">
    <property type="component" value="Unassembled WGS sequence"/>
</dbReference>
<evidence type="ECO:0000313" key="5">
    <source>
        <dbReference type="EMBL" id="RSD26050.1"/>
    </source>
</evidence>
<comment type="caution">
    <text evidence="5">The sequence shown here is derived from an EMBL/GenBank/DDBJ whole genome shotgun (WGS) entry which is preliminary data.</text>
</comment>
<feature type="domain" description="PucR C-terminal helix-turn-helix" evidence="3">
    <location>
        <begin position="321"/>
        <end position="377"/>
    </location>
</feature>
<dbReference type="InterPro" id="IPR008599">
    <property type="entry name" value="Diacid_rec"/>
</dbReference>
<feature type="domain" description="CdaR GGDEF-like" evidence="4">
    <location>
        <begin position="156"/>
        <end position="270"/>
    </location>
</feature>
<dbReference type="InterPro" id="IPR042070">
    <property type="entry name" value="PucR_C-HTH_sf"/>
</dbReference>
<evidence type="ECO:0000259" key="2">
    <source>
        <dbReference type="Pfam" id="PF05651"/>
    </source>
</evidence>
<sequence>MNRYLYRVGRGIDMEFLNKQLAQEIVDRTMRIIDRNINVMDHRGVIIGSGDQARIDDIHEGAKIVISQGTGFEITEEKAEQLHGVKTGINLPIFFDEKIVGVIGITGPPEEIRSFGELVRMAAELSLRQAVLMNEIQWDERLKEELVSQIIHFEGKLDPLFLERSARLGIDLDLPRAAIVLLTSDRKKTYSYIKGRLEKEDLLLMQQDRIIILKSLPPYKSGQYLLKIAEGWHTGISRTTGLQVKIGIGQYQSGLAGLAKSYQQADHSLAAGRKLASKESIYPFEHYYLPVFLLTASKAGLTEGIHPLFQELKKKDSKGELAESLRILIETNGDMNTAAQKLYIHRNTLRYRLDKITEITGKDPRKTTDLLHLYLSYLTSELQ</sequence>
<dbReference type="InterPro" id="IPR051448">
    <property type="entry name" value="CdaR-like_regulators"/>
</dbReference>
<dbReference type="InterPro" id="IPR041522">
    <property type="entry name" value="CdaR_GGDEF"/>
</dbReference>
<dbReference type="EMBL" id="RSFW01000017">
    <property type="protein sequence ID" value="RSD26050.1"/>
    <property type="molecule type" value="Genomic_DNA"/>
</dbReference>